<keyword evidence="2" id="KW-1185">Reference proteome</keyword>
<protein>
    <submittedName>
        <fullName evidence="1">Uncharacterized protein</fullName>
    </submittedName>
</protein>
<dbReference type="EMBL" id="JACVVK020000137">
    <property type="protein sequence ID" value="KAK7489450.1"/>
    <property type="molecule type" value="Genomic_DNA"/>
</dbReference>
<comment type="caution">
    <text evidence="1">The sequence shown here is derived from an EMBL/GenBank/DDBJ whole genome shotgun (WGS) entry which is preliminary data.</text>
</comment>
<organism evidence="1 2">
    <name type="scientific">Batillaria attramentaria</name>
    <dbReference type="NCBI Taxonomy" id="370345"/>
    <lineage>
        <taxon>Eukaryota</taxon>
        <taxon>Metazoa</taxon>
        <taxon>Spiralia</taxon>
        <taxon>Lophotrochozoa</taxon>
        <taxon>Mollusca</taxon>
        <taxon>Gastropoda</taxon>
        <taxon>Caenogastropoda</taxon>
        <taxon>Sorbeoconcha</taxon>
        <taxon>Cerithioidea</taxon>
        <taxon>Batillariidae</taxon>
        <taxon>Batillaria</taxon>
    </lineage>
</organism>
<reference evidence="1 2" key="1">
    <citation type="journal article" date="2023" name="Sci. Data">
        <title>Genome assembly of the Korean intertidal mud-creeper Batillaria attramentaria.</title>
        <authorList>
            <person name="Patra A.K."/>
            <person name="Ho P.T."/>
            <person name="Jun S."/>
            <person name="Lee S.J."/>
            <person name="Kim Y."/>
            <person name="Won Y.J."/>
        </authorList>
    </citation>
    <scope>NUCLEOTIDE SEQUENCE [LARGE SCALE GENOMIC DNA]</scope>
    <source>
        <strain evidence="1">Wonlab-2016</strain>
    </source>
</reference>
<proteinExistence type="predicted"/>
<dbReference type="AlphaFoldDB" id="A0ABD0KQA7"/>
<accession>A0ABD0KQA7</accession>
<name>A0ABD0KQA7_9CAEN</name>
<evidence type="ECO:0000313" key="2">
    <source>
        <dbReference type="Proteomes" id="UP001519460"/>
    </source>
</evidence>
<sequence length="164" mass="18202">RVSELHPTKECEEILYRQKLLYCGRNQSEFSSPTPLDIDGETFAAQNTIITSKTTSASIIVVNGSLPTAIDAEKVAGKTFYASQLWPCEKRTTPFVPTTDGPSSVNQAQDRNIRATAKPRSWTVPKHHYVQSGTLITLGCQLRSHEVTVDYRSNLPHKTPNKST</sequence>
<feature type="non-terminal residue" evidence="1">
    <location>
        <position position="164"/>
    </location>
</feature>
<evidence type="ECO:0000313" key="1">
    <source>
        <dbReference type="EMBL" id="KAK7489450.1"/>
    </source>
</evidence>
<gene>
    <name evidence="1" type="ORF">BaRGS_00019249</name>
</gene>
<feature type="non-terminal residue" evidence="1">
    <location>
        <position position="1"/>
    </location>
</feature>
<dbReference type="Proteomes" id="UP001519460">
    <property type="component" value="Unassembled WGS sequence"/>
</dbReference>